<dbReference type="EMBL" id="DSBX01000219">
    <property type="protein sequence ID" value="HDQ99785.1"/>
    <property type="molecule type" value="Genomic_DNA"/>
</dbReference>
<accession>A0A7V0XFM0</accession>
<protein>
    <submittedName>
        <fullName evidence="2">Uncharacterized protein</fullName>
    </submittedName>
</protein>
<sequence length="73" mass="8218">MTRTRLGRAVCLMLGCVMMVAGLVLARQRQQERRARAAVNVAEALDNYHATTRTARRLIAQDTPYRDCDAAIR</sequence>
<proteinExistence type="predicted"/>
<name>A0A7V0XFM0_UNCW3</name>
<keyword evidence="1" id="KW-1133">Transmembrane helix</keyword>
<keyword evidence="1" id="KW-0472">Membrane</keyword>
<comment type="caution">
    <text evidence="2">The sequence shown here is derived from an EMBL/GenBank/DDBJ whole genome shotgun (WGS) entry which is preliminary data.</text>
</comment>
<dbReference type="AlphaFoldDB" id="A0A7V0XFM0"/>
<reference evidence="2" key="1">
    <citation type="journal article" date="2020" name="mSystems">
        <title>Genome- and Community-Level Interaction Insights into Carbon Utilization and Element Cycling Functions of Hydrothermarchaeota in Hydrothermal Sediment.</title>
        <authorList>
            <person name="Zhou Z."/>
            <person name="Liu Y."/>
            <person name="Xu W."/>
            <person name="Pan J."/>
            <person name="Luo Z.H."/>
            <person name="Li M."/>
        </authorList>
    </citation>
    <scope>NUCLEOTIDE SEQUENCE [LARGE SCALE GENOMIC DNA]</scope>
    <source>
        <strain evidence="2">SpSt-1182</strain>
    </source>
</reference>
<keyword evidence="1" id="KW-0812">Transmembrane</keyword>
<organism evidence="2">
    <name type="scientific">candidate division WOR-3 bacterium</name>
    <dbReference type="NCBI Taxonomy" id="2052148"/>
    <lineage>
        <taxon>Bacteria</taxon>
        <taxon>Bacteria division WOR-3</taxon>
    </lineage>
</organism>
<gene>
    <name evidence="2" type="ORF">ENN51_05835</name>
</gene>
<evidence type="ECO:0000313" key="2">
    <source>
        <dbReference type="EMBL" id="HDQ99785.1"/>
    </source>
</evidence>
<dbReference type="Proteomes" id="UP000885672">
    <property type="component" value="Unassembled WGS sequence"/>
</dbReference>
<evidence type="ECO:0000256" key="1">
    <source>
        <dbReference type="SAM" id="Phobius"/>
    </source>
</evidence>
<feature type="transmembrane region" description="Helical" evidence="1">
    <location>
        <begin position="6"/>
        <end position="26"/>
    </location>
</feature>